<evidence type="ECO:0000256" key="1">
    <source>
        <dbReference type="SAM" id="SignalP"/>
    </source>
</evidence>
<dbReference type="Proteomes" id="UP001589898">
    <property type="component" value="Unassembled WGS sequence"/>
</dbReference>
<feature type="signal peptide" evidence="1">
    <location>
        <begin position="1"/>
        <end position="23"/>
    </location>
</feature>
<name>A0ABV6SYK6_9GAMM</name>
<comment type="caution">
    <text evidence="2">The sequence shown here is derived from an EMBL/GenBank/DDBJ whole genome shotgun (WGS) entry which is preliminary data.</text>
</comment>
<protein>
    <submittedName>
        <fullName evidence="2">DUF411 domain-containing protein</fullName>
    </submittedName>
</protein>
<dbReference type="EMBL" id="JBHLTF010000032">
    <property type="protein sequence ID" value="MFC0718499.1"/>
    <property type="molecule type" value="Genomic_DNA"/>
</dbReference>
<dbReference type="Pfam" id="PF04214">
    <property type="entry name" value="DUF411"/>
    <property type="match status" value="1"/>
</dbReference>
<evidence type="ECO:0000313" key="2">
    <source>
        <dbReference type="EMBL" id="MFC0718499.1"/>
    </source>
</evidence>
<keyword evidence="3" id="KW-1185">Reference proteome</keyword>
<proteinExistence type="predicted"/>
<organism evidence="2 3">
    <name type="scientific">Luteimonas padinae</name>
    <dbReference type="NCBI Taxonomy" id="1714359"/>
    <lineage>
        <taxon>Bacteria</taxon>
        <taxon>Pseudomonadati</taxon>
        <taxon>Pseudomonadota</taxon>
        <taxon>Gammaproteobacteria</taxon>
        <taxon>Lysobacterales</taxon>
        <taxon>Lysobacteraceae</taxon>
        <taxon>Luteimonas</taxon>
    </lineage>
</organism>
<sequence length="169" mass="18013">MTHRIPLCIALLSLLAMTSSAVAQFTVASGQQVTPAPTLERGAELPLLTVHKHPSCGCCGVWADHMRRAGFNVVEKNVEDMATIKAAAGVPSSMGSCHTAQVGDYFVEGHVPAEDIRPLLRERPDARGLAVPGMPIGSPGMEHPQGIVQPYTVSLILKDGSVREFSRHP</sequence>
<dbReference type="RefSeq" id="WP_189495867.1">
    <property type="nucleotide sequence ID" value="NZ_JBHLTF010000032.1"/>
</dbReference>
<keyword evidence="1" id="KW-0732">Signal</keyword>
<dbReference type="InterPro" id="IPR007332">
    <property type="entry name" value="DUF411"/>
</dbReference>
<gene>
    <name evidence="2" type="ORF">ACFFFU_12190</name>
</gene>
<accession>A0ABV6SYK6</accession>
<evidence type="ECO:0000313" key="3">
    <source>
        <dbReference type="Proteomes" id="UP001589898"/>
    </source>
</evidence>
<feature type="chain" id="PRO_5047184472" evidence="1">
    <location>
        <begin position="24"/>
        <end position="169"/>
    </location>
</feature>
<reference evidence="2 3" key="1">
    <citation type="submission" date="2024-09" db="EMBL/GenBank/DDBJ databases">
        <authorList>
            <person name="Sun Q."/>
            <person name="Mori K."/>
        </authorList>
    </citation>
    <scope>NUCLEOTIDE SEQUENCE [LARGE SCALE GENOMIC DNA]</scope>
    <source>
        <strain evidence="2 3">KCTC 52403</strain>
    </source>
</reference>